<dbReference type="Proteomes" id="UP001230908">
    <property type="component" value="Unassembled WGS sequence"/>
</dbReference>
<dbReference type="EMBL" id="JAVHUY010000071">
    <property type="protein sequence ID" value="MDQ7911142.1"/>
    <property type="molecule type" value="Genomic_DNA"/>
</dbReference>
<comment type="caution">
    <text evidence="3">The sequence shown here is derived from an EMBL/GenBank/DDBJ whole genome shotgun (WGS) entry which is preliminary data.</text>
</comment>
<keyword evidence="4" id="KW-1185">Reference proteome</keyword>
<evidence type="ECO:0000313" key="4">
    <source>
        <dbReference type="Proteomes" id="UP001230908"/>
    </source>
</evidence>
<feature type="transmembrane region" description="Helical" evidence="2">
    <location>
        <begin position="631"/>
        <end position="651"/>
    </location>
</feature>
<keyword evidence="2" id="KW-0812">Transmembrane</keyword>
<organism evidence="3 4">
    <name type="scientific">Phytohabitans maris</name>
    <dbReference type="NCBI Taxonomy" id="3071409"/>
    <lineage>
        <taxon>Bacteria</taxon>
        <taxon>Bacillati</taxon>
        <taxon>Actinomycetota</taxon>
        <taxon>Actinomycetes</taxon>
        <taxon>Micromonosporales</taxon>
        <taxon>Micromonosporaceae</taxon>
    </lineage>
</organism>
<reference evidence="3 4" key="1">
    <citation type="submission" date="2023-08" db="EMBL/GenBank/DDBJ databases">
        <title>Phytohabitans sansha sp. nov., isolated from marine sediment.</title>
        <authorList>
            <person name="Zhao Y."/>
            <person name="Yi K."/>
        </authorList>
    </citation>
    <scope>NUCLEOTIDE SEQUENCE [LARGE SCALE GENOMIC DNA]</scope>
    <source>
        <strain evidence="3 4">ZYX-F-186</strain>
    </source>
</reference>
<accession>A0ABU0ZVY4</accession>
<keyword evidence="2" id="KW-0472">Membrane</keyword>
<gene>
    <name evidence="3" type="ORF">RB614_42300</name>
</gene>
<feature type="transmembrane region" description="Helical" evidence="2">
    <location>
        <begin position="596"/>
        <end position="619"/>
    </location>
</feature>
<feature type="transmembrane region" description="Helical" evidence="2">
    <location>
        <begin position="692"/>
        <end position="714"/>
    </location>
</feature>
<dbReference type="RefSeq" id="WP_308718366.1">
    <property type="nucleotide sequence ID" value="NZ_JAVHUY010000071.1"/>
</dbReference>
<evidence type="ECO:0008006" key="5">
    <source>
        <dbReference type="Google" id="ProtNLM"/>
    </source>
</evidence>
<feature type="region of interest" description="Disordered" evidence="1">
    <location>
        <begin position="326"/>
        <end position="355"/>
    </location>
</feature>
<protein>
    <recommendedName>
        <fullName evidence="5">ABC3 transporter permease protein domain-containing protein</fullName>
    </recommendedName>
</protein>
<feature type="transmembrane region" description="Helical" evidence="2">
    <location>
        <begin position="734"/>
        <end position="759"/>
    </location>
</feature>
<name>A0ABU0ZVY4_9ACTN</name>
<evidence type="ECO:0000256" key="2">
    <source>
        <dbReference type="SAM" id="Phobius"/>
    </source>
</evidence>
<evidence type="ECO:0000313" key="3">
    <source>
        <dbReference type="EMBL" id="MDQ7911142.1"/>
    </source>
</evidence>
<evidence type="ECO:0000256" key="1">
    <source>
        <dbReference type="SAM" id="MobiDB-lite"/>
    </source>
</evidence>
<feature type="transmembrane region" description="Helical" evidence="2">
    <location>
        <begin position="787"/>
        <end position="813"/>
    </location>
</feature>
<feature type="region of interest" description="Disordered" evidence="1">
    <location>
        <begin position="364"/>
        <end position="383"/>
    </location>
</feature>
<proteinExistence type="predicted"/>
<keyword evidence="2" id="KW-1133">Transmembrane helix</keyword>
<feature type="transmembrane region" description="Helical" evidence="2">
    <location>
        <begin position="551"/>
        <end position="575"/>
    </location>
</feature>
<sequence>MTVATTAFTILGGANTRRVEIVGATAPSAPTTYDILVLPPGAASGTGRVGGDSLLRPRQWQDVYGGITLEQARRIQRIPGVEVAAPIAMVGYILQTVHVAIPIPGTRPRAPAAYSATITHTTDQGLSRIVQPHAAYTYVTADKDCPPRVVHQDAEPGGDPFAVQTRRVGTCWSSRVGSARAAQPSVEDTWTFPTLVAAVDPTAEAALNGLDKAVSAGQYLPEYGSSGGDATIPAIRADTLAYNDHDTVAVARLPDRVAAAMAAGASAAQVDRLLSGARETVVATRTVTSADAYRQLVSDALSPGRTDVVDAFWTTTPVDYVGHADGQVSVTPQPSPPPATWQVPGSARKVPPVDASDSAARQLVRHATSADPGGAGSPLPRLSTVGTFDPARVSVGRRGVGAFAVPPLAAADAATRQALGGRDLLPNANPAGYPSVAPTMLIPLDRVGAFTDTSAFRNVNQAGPVSAVRVRVAGVTGTDALSRERVRAIADEISGLTGLRVSVTLGATPARVAVTVPAGHNGRPQLTVAETWFRESAAAVSVRTRESQSQALLVVLLLVCGLAVANATLASTRALAPELRQQARLGLLPGEIFRHLLAEAGLLALAAGLVSALLVWPVTTAARGPVSSLPPLLAVPVALAVGLAAAVVPAWRASVAAHSGRPERPPRVRRLHARGPLRASIVQLLRTPSRSAICLAAVAVGSGALTLDLLRTFVWRGAVVSELFGVPVSLQDRWVDTAATALIVLTAALVVGDAGWLAVRERRAELADLRVQGLLGIQVAGLVARELAILVVLGAALGGAVGLTVAAALGAGIPS</sequence>